<proteinExistence type="predicted"/>
<dbReference type="Proteomes" id="UP001549200">
    <property type="component" value="Unassembled WGS sequence"/>
</dbReference>
<dbReference type="InterPro" id="IPR002560">
    <property type="entry name" value="Transposase_DDE"/>
</dbReference>
<gene>
    <name evidence="2" type="ORF">ABID13_004619</name>
</gene>
<evidence type="ECO:0000313" key="3">
    <source>
        <dbReference type="Proteomes" id="UP001549200"/>
    </source>
</evidence>
<organism evidence="2 3">
    <name type="scientific">Enterocloster citroniae</name>
    <dbReference type="NCBI Taxonomy" id="358743"/>
    <lineage>
        <taxon>Bacteria</taxon>
        <taxon>Bacillati</taxon>
        <taxon>Bacillota</taxon>
        <taxon>Clostridia</taxon>
        <taxon>Lachnospirales</taxon>
        <taxon>Lachnospiraceae</taxon>
        <taxon>Enterocloster</taxon>
    </lineage>
</organism>
<accession>A0ABV2G3W0</accession>
<sequence>MNLLYPFIDRYKNSPQNAIKSFSKGLENDMVAVENAVVSDRSNGFVEWNNNRIKAIKRTMYGRCGLKLLATKVMLGYREDG</sequence>
<dbReference type="EMBL" id="JBEPLZ010000024">
    <property type="protein sequence ID" value="MET3572959.1"/>
    <property type="molecule type" value="Genomic_DNA"/>
</dbReference>
<dbReference type="Pfam" id="PF01610">
    <property type="entry name" value="DDE_Tnp_ISL3"/>
    <property type="match status" value="1"/>
</dbReference>
<feature type="domain" description="Transposase IS204/IS1001/IS1096/IS1165 DDE" evidence="1">
    <location>
        <begin position="4"/>
        <end position="62"/>
    </location>
</feature>
<name>A0ABV2G3W0_9FIRM</name>
<protein>
    <submittedName>
        <fullName evidence="2">Transposase</fullName>
    </submittedName>
</protein>
<dbReference type="RefSeq" id="WP_048931141.1">
    <property type="nucleotide sequence ID" value="NZ_JBCOSW010000007.1"/>
</dbReference>
<evidence type="ECO:0000259" key="1">
    <source>
        <dbReference type="Pfam" id="PF01610"/>
    </source>
</evidence>
<comment type="caution">
    <text evidence="2">The sequence shown here is derived from an EMBL/GenBank/DDBJ whole genome shotgun (WGS) entry which is preliminary data.</text>
</comment>
<reference evidence="2 3" key="1">
    <citation type="submission" date="2024-06" db="EMBL/GenBank/DDBJ databases">
        <title>Genomic Encyclopedia of Type Strains, Phase IV (KMG-IV): sequencing the most valuable type-strain genomes for metagenomic binning, comparative biology and taxonomic classification.</title>
        <authorList>
            <person name="Goeker M."/>
        </authorList>
    </citation>
    <scope>NUCLEOTIDE SEQUENCE [LARGE SCALE GENOMIC DNA]</scope>
    <source>
        <strain evidence="2 3">DSM 19261</strain>
    </source>
</reference>
<evidence type="ECO:0000313" key="2">
    <source>
        <dbReference type="EMBL" id="MET3572959.1"/>
    </source>
</evidence>
<dbReference type="GeneID" id="93165840"/>
<keyword evidence="3" id="KW-1185">Reference proteome</keyword>